<proteinExistence type="predicted"/>
<dbReference type="GO" id="GO:0009653">
    <property type="term" value="P:anatomical structure morphogenesis"/>
    <property type="evidence" value="ECO:0007669"/>
    <property type="project" value="UniProtKB-ARBA"/>
</dbReference>
<evidence type="ECO:0000256" key="3">
    <source>
        <dbReference type="ARBA" id="ARBA00023157"/>
    </source>
</evidence>
<accession>A0A821RCJ6</accession>
<keyword evidence="5" id="KW-1133">Transmembrane helix</keyword>
<dbReference type="InterPro" id="IPR036179">
    <property type="entry name" value="Ig-like_dom_sf"/>
</dbReference>
<name>A0A821RCJ6_9NEOP</name>
<gene>
    <name evidence="7" type="ORF">PMACD_LOCUS5690</name>
</gene>
<evidence type="ECO:0000256" key="1">
    <source>
        <dbReference type="ARBA" id="ARBA00022729"/>
    </source>
</evidence>
<dbReference type="InterPro" id="IPR036116">
    <property type="entry name" value="FN3_sf"/>
</dbReference>
<protein>
    <recommendedName>
        <fullName evidence="6">Ig-like domain-containing protein</fullName>
    </recommendedName>
</protein>
<feature type="transmembrane region" description="Helical" evidence="5">
    <location>
        <begin position="439"/>
        <end position="459"/>
    </location>
</feature>
<keyword evidence="2" id="KW-0677">Repeat</keyword>
<dbReference type="InterPro" id="IPR050958">
    <property type="entry name" value="Cell_Adh-Cytoskel_Orgn"/>
</dbReference>
<evidence type="ECO:0000313" key="7">
    <source>
        <dbReference type="EMBL" id="CAF4835746.1"/>
    </source>
</evidence>
<dbReference type="GO" id="GO:0007156">
    <property type="term" value="P:homophilic cell adhesion via plasma membrane adhesion molecules"/>
    <property type="evidence" value="ECO:0007669"/>
    <property type="project" value="TreeGrafter"/>
</dbReference>
<keyword evidence="8" id="KW-1185">Reference proteome</keyword>
<comment type="caution">
    <text evidence="7">The sequence shown here is derived from an EMBL/GenBank/DDBJ whole genome shotgun (WGS) entry which is preliminary data.</text>
</comment>
<reference evidence="7" key="1">
    <citation type="submission" date="2021-02" db="EMBL/GenBank/DDBJ databases">
        <authorList>
            <person name="Steward A R."/>
        </authorList>
    </citation>
    <scope>NUCLEOTIDE SEQUENCE</scope>
</reference>
<dbReference type="InterPro" id="IPR013098">
    <property type="entry name" value="Ig_I-set"/>
</dbReference>
<dbReference type="PANTHER" id="PTHR45080:SF8">
    <property type="entry name" value="IG-LIKE DOMAIN-CONTAINING PROTEIN"/>
    <property type="match status" value="1"/>
</dbReference>
<dbReference type="Proteomes" id="UP000663880">
    <property type="component" value="Unassembled WGS sequence"/>
</dbReference>
<evidence type="ECO:0000256" key="4">
    <source>
        <dbReference type="ARBA" id="ARBA00023319"/>
    </source>
</evidence>
<keyword evidence="4" id="KW-0393">Immunoglobulin domain</keyword>
<dbReference type="PROSITE" id="PS50835">
    <property type="entry name" value="IG_LIKE"/>
    <property type="match status" value="3"/>
</dbReference>
<dbReference type="InterPro" id="IPR007110">
    <property type="entry name" value="Ig-like_dom"/>
</dbReference>
<dbReference type="GO" id="GO:0005886">
    <property type="term" value="C:plasma membrane"/>
    <property type="evidence" value="ECO:0007669"/>
    <property type="project" value="TreeGrafter"/>
</dbReference>
<evidence type="ECO:0000256" key="5">
    <source>
        <dbReference type="SAM" id="Phobius"/>
    </source>
</evidence>
<dbReference type="SMART" id="SM00408">
    <property type="entry name" value="IGc2"/>
    <property type="match status" value="2"/>
</dbReference>
<evidence type="ECO:0000256" key="2">
    <source>
        <dbReference type="ARBA" id="ARBA00022737"/>
    </source>
</evidence>
<dbReference type="PANTHER" id="PTHR45080">
    <property type="entry name" value="CONTACTIN 5"/>
    <property type="match status" value="1"/>
</dbReference>
<dbReference type="AlphaFoldDB" id="A0A821RCJ6"/>
<keyword evidence="5" id="KW-0812">Transmembrane</keyword>
<dbReference type="InterPro" id="IPR013783">
    <property type="entry name" value="Ig-like_fold"/>
</dbReference>
<dbReference type="Pfam" id="PF07679">
    <property type="entry name" value="I-set"/>
    <property type="match status" value="2"/>
</dbReference>
<dbReference type="SUPFAM" id="SSF48726">
    <property type="entry name" value="Immunoglobulin"/>
    <property type="match status" value="3"/>
</dbReference>
<dbReference type="Gene3D" id="2.60.40.10">
    <property type="entry name" value="Immunoglobulins"/>
    <property type="match status" value="4"/>
</dbReference>
<sequence length="460" mass="51872">MVAYKKKKKALLSTSPNDGEPYLHVMARPSVYNAGVKRAIYCKGQNMPELIDWLSPNGDVVEGRSTKNTRVYVERSKNDSLVSSLVALIIQETMIEDTGNWTCRAGSLNETIEITVGVKAMIPNKYEIIEGEEGKSVKFDCVAKGHPAPIVQWYMENDPITNDPKKYIIRVKADNHQLEIKNLTHRDTNEYVCRVTQKALSHFADKRVQLNVNHKPFLVDENNEVSYSKYKAEEVYAIINETKNITCIVIANPLPTFRWYRTENGFDELITDPDTVMTSEDGNSSVFILRTFDETAFGEYKCSANNSKGQVTILYDVSAGNKPNSPDFVELVSKSKTELTFNVTCSTCNMATTEEDMSEDPKNLTVLGYSFQVVAEQEGFLADWDAAIEFIKDIKEFNDTLFTLGPLANDTTYHVRVRTRNAAGFSEWIKVTPNPTTDFANRLAISSILLIICFLYTLIN</sequence>
<dbReference type="SMART" id="SM00409">
    <property type="entry name" value="IG"/>
    <property type="match status" value="3"/>
</dbReference>
<dbReference type="OrthoDB" id="9355041at2759"/>
<organism evidence="7 8">
    <name type="scientific">Pieris macdunnoughi</name>
    <dbReference type="NCBI Taxonomy" id="345717"/>
    <lineage>
        <taxon>Eukaryota</taxon>
        <taxon>Metazoa</taxon>
        <taxon>Ecdysozoa</taxon>
        <taxon>Arthropoda</taxon>
        <taxon>Hexapoda</taxon>
        <taxon>Insecta</taxon>
        <taxon>Pterygota</taxon>
        <taxon>Neoptera</taxon>
        <taxon>Endopterygota</taxon>
        <taxon>Lepidoptera</taxon>
        <taxon>Glossata</taxon>
        <taxon>Ditrysia</taxon>
        <taxon>Papilionoidea</taxon>
        <taxon>Pieridae</taxon>
        <taxon>Pierinae</taxon>
        <taxon>Pieris</taxon>
    </lineage>
</organism>
<keyword evidence="1" id="KW-0732">Signal</keyword>
<evidence type="ECO:0000259" key="6">
    <source>
        <dbReference type="PROSITE" id="PS50835"/>
    </source>
</evidence>
<evidence type="ECO:0000313" key="8">
    <source>
        <dbReference type="Proteomes" id="UP000663880"/>
    </source>
</evidence>
<feature type="domain" description="Ig-like" evidence="6">
    <location>
        <begin position="216"/>
        <end position="318"/>
    </location>
</feature>
<dbReference type="InterPro" id="IPR003961">
    <property type="entry name" value="FN3_dom"/>
</dbReference>
<keyword evidence="3" id="KW-1015">Disulfide bond</keyword>
<feature type="domain" description="Ig-like" evidence="6">
    <location>
        <begin position="21"/>
        <end position="115"/>
    </location>
</feature>
<dbReference type="GO" id="GO:0030154">
    <property type="term" value="P:cell differentiation"/>
    <property type="evidence" value="ECO:0007669"/>
    <property type="project" value="UniProtKB-ARBA"/>
</dbReference>
<dbReference type="SUPFAM" id="SSF49265">
    <property type="entry name" value="Fibronectin type III"/>
    <property type="match status" value="1"/>
</dbReference>
<keyword evidence="5" id="KW-0472">Membrane</keyword>
<feature type="domain" description="Ig-like" evidence="6">
    <location>
        <begin position="123"/>
        <end position="209"/>
    </location>
</feature>
<dbReference type="CDD" id="cd00063">
    <property type="entry name" value="FN3"/>
    <property type="match status" value="1"/>
</dbReference>
<dbReference type="InterPro" id="IPR003599">
    <property type="entry name" value="Ig_sub"/>
</dbReference>
<dbReference type="InterPro" id="IPR003598">
    <property type="entry name" value="Ig_sub2"/>
</dbReference>
<dbReference type="EMBL" id="CAJOBZ010000011">
    <property type="protein sequence ID" value="CAF4835746.1"/>
    <property type="molecule type" value="Genomic_DNA"/>
</dbReference>